<feature type="chain" id="PRO_5031478985" description="Outer-membrane lipoprotein LolB" evidence="14">
    <location>
        <begin position="18"/>
        <end position="201"/>
    </location>
</feature>
<comment type="caution">
    <text evidence="15">The sequence shown here is derived from an EMBL/GenBank/DDBJ whole genome shotgun (WGS) entry which is preliminary data.</text>
</comment>
<comment type="subunit">
    <text evidence="3">Monomer.</text>
</comment>
<dbReference type="EMBL" id="JACHHT010000001">
    <property type="protein sequence ID" value="MBB6520800.1"/>
    <property type="molecule type" value="Genomic_DNA"/>
</dbReference>
<dbReference type="GO" id="GO:0009279">
    <property type="term" value="C:cell outer membrane"/>
    <property type="evidence" value="ECO:0007669"/>
    <property type="project" value="UniProtKB-SubCell"/>
</dbReference>
<dbReference type="InterPro" id="IPR004565">
    <property type="entry name" value="OM_lipoprot_LolB"/>
</dbReference>
<evidence type="ECO:0000256" key="4">
    <source>
        <dbReference type="ARBA" id="ARBA00016202"/>
    </source>
</evidence>
<dbReference type="Proteomes" id="UP000528457">
    <property type="component" value="Unassembled WGS sequence"/>
</dbReference>
<protein>
    <recommendedName>
        <fullName evidence="4">Outer-membrane lipoprotein LolB</fullName>
    </recommendedName>
</protein>
<keyword evidence="8" id="KW-0472">Membrane</keyword>
<evidence type="ECO:0000256" key="11">
    <source>
        <dbReference type="ARBA" id="ARBA00023237"/>
    </source>
</evidence>
<keyword evidence="16" id="KW-1185">Reference proteome</keyword>
<feature type="signal peptide" evidence="14">
    <location>
        <begin position="1"/>
        <end position="17"/>
    </location>
</feature>
<dbReference type="FunCoup" id="A0A7X0MV79">
    <property type="interactions" value="92"/>
</dbReference>
<evidence type="ECO:0000256" key="5">
    <source>
        <dbReference type="ARBA" id="ARBA00022448"/>
    </source>
</evidence>
<dbReference type="AlphaFoldDB" id="A0A7X0MV79"/>
<keyword evidence="6 14" id="KW-0732">Signal</keyword>
<name>A0A7X0MV79_9GAMM</name>
<dbReference type="CDD" id="cd16326">
    <property type="entry name" value="LolB"/>
    <property type="match status" value="1"/>
</dbReference>
<comment type="subcellular location">
    <subcellularLocation>
        <location evidence="1">Cell outer membrane</location>
        <topology evidence="1">Lipid-anchor</topology>
    </subcellularLocation>
</comment>
<organism evidence="15 16">
    <name type="scientific">Pseudoteredinibacter isoporae</name>
    <dbReference type="NCBI Taxonomy" id="570281"/>
    <lineage>
        <taxon>Bacteria</taxon>
        <taxon>Pseudomonadati</taxon>
        <taxon>Pseudomonadota</taxon>
        <taxon>Gammaproteobacteria</taxon>
        <taxon>Cellvibrionales</taxon>
        <taxon>Cellvibrionaceae</taxon>
        <taxon>Pseudoteredinibacter</taxon>
    </lineage>
</organism>
<comment type="similarity">
    <text evidence="2">Belongs to the LolB family.</text>
</comment>
<proteinExistence type="inferred from homology"/>
<evidence type="ECO:0000256" key="2">
    <source>
        <dbReference type="ARBA" id="ARBA00009696"/>
    </source>
</evidence>
<accession>A0A7X0MV79</accession>
<reference evidence="15 16" key="1">
    <citation type="submission" date="2020-08" db="EMBL/GenBank/DDBJ databases">
        <title>Genomic Encyclopedia of Type Strains, Phase IV (KMG-IV): sequencing the most valuable type-strain genomes for metagenomic binning, comparative biology and taxonomic classification.</title>
        <authorList>
            <person name="Goeker M."/>
        </authorList>
    </citation>
    <scope>NUCLEOTIDE SEQUENCE [LARGE SCALE GENOMIC DNA]</scope>
    <source>
        <strain evidence="15 16">DSM 22368</strain>
    </source>
</reference>
<dbReference type="SUPFAM" id="SSF89392">
    <property type="entry name" value="Prokaryotic lipoproteins and lipoprotein localization factors"/>
    <property type="match status" value="1"/>
</dbReference>
<evidence type="ECO:0000256" key="3">
    <source>
        <dbReference type="ARBA" id="ARBA00011245"/>
    </source>
</evidence>
<evidence type="ECO:0000256" key="8">
    <source>
        <dbReference type="ARBA" id="ARBA00023136"/>
    </source>
</evidence>
<evidence type="ECO:0000256" key="12">
    <source>
        <dbReference type="ARBA" id="ARBA00023288"/>
    </source>
</evidence>
<dbReference type="InParanoid" id="A0A7X0MV79"/>
<gene>
    <name evidence="15" type="ORF">HNR48_001078</name>
</gene>
<keyword evidence="7" id="KW-0653">Protein transport</keyword>
<keyword evidence="9" id="KW-0564">Palmitate</keyword>
<evidence type="ECO:0000256" key="10">
    <source>
        <dbReference type="ARBA" id="ARBA00023186"/>
    </source>
</evidence>
<dbReference type="NCBIfam" id="TIGR00548">
    <property type="entry name" value="lolB"/>
    <property type="match status" value="1"/>
</dbReference>
<dbReference type="PROSITE" id="PS51257">
    <property type="entry name" value="PROKAR_LIPOPROTEIN"/>
    <property type="match status" value="1"/>
</dbReference>
<keyword evidence="10" id="KW-0143">Chaperone</keyword>
<feature type="region of interest" description="Disordered" evidence="13">
    <location>
        <begin position="23"/>
        <end position="43"/>
    </location>
</feature>
<evidence type="ECO:0000256" key="9">
    <source>
        <dbReference type="ARBA" id="ARBA00023139"/>
    </source>
</evidence>
<evidence type="ECO:0000256" key="14">
    <source>
        <dbReference type="SAM" id="SignalP"/>
    </source>
</evidence>
<dbReference type="RefSeq" id="WP_166850202.1">
    <property type="nucleotide sequence ID" value="NZ_JAAONY010000001.1"/>
</dbReference>
<dbReference type="InterPro" id="IPR029046">
    <property type="entry name" value="LolA/LolB/LppX"/>
</dbReference>
<dbReference type="Pfam" id="PF03550">
    <property type="entry name" value="LolB"/>
    <property type="match status" value="1"/>
</dbReference>
<evidence type="ECO:0000313" key="15">
    <source>
        <dbReference type="EMBL" id="MBB6520800.1"/>
    </source>
</evidence>
<keyword evidence="11" id="KW-0998">Cell outer membrane</keyword>
<dbReference type="Gene3D" id="2.50.20.10">
    <property type="entry name" value="Lipoprotein localisation LolA/LolB/LppX"/>
    <property type="match status" value="1"/>
</dbReference>
<dbReference type="GO" id="GO:0015031">
    <property type="term" value="P:protein transport"/>
    <property type="evidence" value="ECO:0007669"/>
    <property type="project" value="UniProtKB-KW"/>
</dbReference>
<evidence type="ECO:0000313" key="16">
    <source>
        <dbReference type="Proteomes" id="UP000528457"/>
    </source>
</evidence>
<keyword evidence="5" id="KW-0813">Transport</keyword>
<keyword evidence="12 15" id="KW-0449">Lipoprotein</keyword>
<feature type="compositionally biased region" description="Polar residues" evidence="13">
    <location>
        <begin position="23"/>
        <end position="34"/>
    </location>
</feature>
<evidence type="ECO:0000256" key="7">
    <source>
        <dbReference type="ARBA" id="ARBA00022927"/>
    </source>
</evidence>
<evidence type="ECO:0000256" key="13">
    <source>
        <dbReference type="SAM" id="MobiDB-lite"/>
    </source>
</evidence>
<sequence length="201" mass="23040">MPYLRFWLLSASLFLTACSNINQQSPPESASGTHHSLDSPEQRARLEQLAKQTNWRLRGKIGLRSPQKNGSGFIDWQQKNDQFRLQVSGPLGQGSTTITGNKQALQVQGANEQSAQDPNLQAERALGWPLPQQEMPYWVRGLAAPDTPHQAKWSDGLLQQLEQNGWHIEYQRYSRHRTPLPEKIKLRRDDIQITLVVKRWQ</sequence>
<evidence type="ECO:0000256" key="6">
    <source>
        <dbReference type="ARBA" id="ARBA00022729"/>
    </source>
</evidence>
<evidence type="ECO:0000256" key="1">
    <source>
        <dbReference type="ARBA" id="ARBA00004459"/>
    </source>
</evidence>